<evidence type="ECO:0000256" key="1">
    <source>
        <dbReference type="SAM" id="MobiDB-lite"/>
    </source>
</evidence>
<proteinExistence type="predicted"/>
<accession>A0A4Z2FQT2</accession>
<name>A0A4Z2FQT2_9TELE</name>
<dbReference type="EMBL" id="SRLO01000960">
    <property type="protein sequence ID" value="TNN43519.1"/>
    <property type="molecule type" value="Genomic_DNA"/>
</dbReference>
<protein>
    <submittedName>
        <fullName evidence="2">Uncharacterized protein</fullName>
    </submittedName>
</protein>
<keyword evidence="3" id="KW-1185">Reference proteome</keyword>
<evidence type="ECO:0000313" key="2">
    <source>
        <dbReference type="EMBL" id="TNN43519.1"/>
    </source>
</evidence>
<reference evidence="2 3" key="1">
    <citation type="submission" date="2019-03" db="EMBL/GenBank/DDBJ databases">
        <title>First draft genome of Liparis tanakae, snailfish: a comprehensive survey of snailfish specific genes.</title>
        <authorList>
            <person name="Kim W."/>
            <person name="Song I."/>
            <person name="Jeong J.-H."/>
            <person name="Kim D."/>
            <person name="Kim S."/>
            <person name="Ryu S."/>
            <person name="Song J.Y."/>
            <person name="Lee S.K."/>
        </authorList>
    </citation>
    <scope>NUCLEOTIDE SEQUENCE [LARGE SCALE GENOMIC DNA]</scope>
    <source>
        <tissue evidence="2">Muscle</tissue>
    </source>
</reference>
<evidence type="ECO:0000313" key="3">
    <source>
        <dbReference type="Proteomes" id="UP000314294"/>
    </source>
</evidence>
<feature type="region of interest" description="Disordered" evidence="1">
    <location>
        <begin position="52"/>
        <end position="89"/>
    </location>
</feature>
<dbReference type="AlphaFoldDB" id="A0A4Z2FQT2"/>
<sequence>MPVSTYCPGLVVLSRTRKSPSRTRSFSASRRLMRLWYHASLRSCSSLGATGARRRGGLGHWSSRTRTPPTPAADAAAPPQASWSFRASSKGPRGTTMFQKDKWGYLSTDAMVLGGLWRYCLNCSSKACPMVLMTPCAKPSPHSRM</sequence>
<comment type="caution">
    <text evidence="2">The sequence shown here is derived from an EMBL/GenBank/DDBJ whole genome shotgun (WGS) entry which is preliminary data.</text>
</comment>
<gene>
    <name evidence="2" type="ORF">EYF80_046273</name>
</gene>
<dbReference type="Proteomes" id="UP000314294">
    <property type="component" value="Unassembled WGS sequence"/>
</dbReference>
<organism evidence="2 3">
    <name type="scientific">Liparis tanakae</name>
    <name type="common">Tanaka's snailfish</name>
    <dbReference type="NCBI Taxonomy" id="230148"/>
    <lineage>
        <taxon>Eukaryota</taxon>
        <taxon>Metazoa</taxon>
        <taxon>Chordata</taxon>
        <taxon>Craniata</taxon>
        <taxon>Vertebrata</taxon>
        <taxon>Euteleostomi</taxon>
        <taxon>Actinopterygii</taxon>
        <taxon>Neopterygii</taxon>
        <taxon>Teleostei</taxon>
        <taxon>Neoteleostei</taxon>
        <taxon>Acanthomorphata</taxon>
        <taxon>Eupercaria</taxon>
        <taxon>Perciformes</taxon>
        <taxon>Cottioidei</taxon>
        <taxon>Cottales</taxon>
        <taxon>Liparidae</taxon>
        <taxon>Liparis</taxon>
    </lineage>
</organism>